<accession>A0ABV8KTN1</accession>
<comment type="caution">
    <text evidence="1">The sequence shown here is derived from an EMBL/GenBank/DDBJ whole genome shotgun (WGS) entry which is preliminary data.</text>
</comment>
<proteinExistence type="predicted"/>
<evidence type="ECO:0000313" key="1">
    <source>
        <dbReference type="EMBL" id="MFC4109220.1"/>
    </source>
</evidence>
<keyword evidence="2" id="KW-1185">Reference proteome</keyword>
<name>A0ABV8KTN1_9ACTN</name>
<dbReference type="GO" id="GO:0016740">
    <property type="term" value="F:transferase activity"/>
    <property type="evidence" value="ECO:0007669"/>
    <property type="project" value="UniProtKB-KW"/>
</dbReference>
<dbReference type="EMBL" id="JBHSBN010000022">
    <property type="protein sequence ID" value="MFC4109220.1"/>
    <property type="molecule type" value="Genomic_DNA"/>
</dbReference>
<keyword evidence="1" id="KW-0808">Transferase</keyword>
<organism evidence="1 2">
    <name type="scientific">Micromonospora zhanjiangensis</name>
    <dbReference type="NCBI Taxonomy" id="1522057"/>
    <lineage>
        <taxon>Bacteria</taxon>
        <taxon>Bacillati</taxon>
        <taxon>Actinomycetota</taxon>
        <taxon>Actinomycetes</taxon>
        <taxon>Micromonosporales</taxon>
        <taxon>Micromonosporaceae</taxon>
        <taxon>Micromonospora</taxon>
    </lineage>
</organism>
<reference evidence="2" key="1">
    <citation type="journal article" date="2019" name="Int. J. Syst. Evol. Microbiol.">
        <title>The Global Catalogue of Microorganisms (GCM) 10K type strain sequencing project: providing services to taxonomists for standard genome sequencing and annotation.</title>
        <authorList>
            <consortium name="The Broad Institute Genomics Platform"/>
            <consortium name="The Broad Institute Genome Sequencing Center for Infectious Disease"/>
            <person name="Wu L."/>
            <person name="Ma J."/>
        </authorList>
    </citation>
    <scope>NUCLEOTIDE SEQUENCE [LARGE SCALE GENOMIC DNA]</scope>
    <source>
        <strain evidence="2">2902at01</strain>
    </source>
</reference>
<gene>
    <name evidence="1" type="ORF">ACFOX0_25225</name>
</gene>
<dbReference type="InterPro" id="IPR014942">
    <property type="entry name" value="AbiEii"/>
</dbReference>
<evidence type="ECO:0000313" key="2">
    <source>
        <dbReference type="Proteomes" id="UP001595868"/>
    </source>
</evidence>
<sequence>MSRADPLLTEVARVALVVARRHGFALGGGLALVLHGVVDRPTEDVDAFTDREGGVAPAAEAVETALGEAGYRVARVIDGGGLPPMIDGLDEHMIEWEVQRDGRAVRLSLSCQARLHAPVMSDVGPVMDLSDLLAWKVSALVGRARERDYVDVAAVLDRYPPAQLLAMARRVDPGLEDEDVPAVGRRLDRLPDEAFAPYRLTRADVARVRQRFAAWPR</sequence>
<protein>
    <submittedName>
        <fullName evidence="1">Nucleotidyl transferase AbiEii/AbiGii toxin family protein</fullName>
    </submittedName>
</protein>
<dbReference type="Pfam" id="PF08843">
    <property type="entry name" value="AbiEii"/>
    <property type="match status" value="1"/>
</dbReference>
<dbReference type="Proteomes" id="UP001595868">
    <property type="component" value="Unassembled WGS sequence"/>
</dbReference>
<dbReference type="RefSeq" id="WP_377550363.1">
    <property type="nucleotide sequence ID" value="NZ_JBHSBN010000022.1"/>
</dbReference>
<dbReference type="Gene3D" id="3.30.460.40">
    <property type="match status" value="1"/>
</dbReference>